<evidence type="ECO:0000313" key="2">
    <source>
        <dbReference type="WBParaSite" id="TMUE_3000013199.1"/>
    </source>
</evidence>
<reference evidence="2" key="1">
    <citation type="submission" date="2019-12" db="UniProtKB">
        <authorList>
            <consortium name="WormBaseParasite"/>
        </authorList>
    </citation>
    <scope>IDENTIFICATION</scope>
</reference>
<accession>A0A5S6R1L9</accession>
<protein>
    <submittedName>
        <fullName evidence="2">Uncharacterized protein</fullName>
    </submittedName>
</protein>
<evidence type="ECO:0000313" key="1">
    <source>
        <dbReference type="Proteomes" id="UP000046395"/>
    </source>
</evidence>
<dbReference type="Proteomes" id="UP000046395">
    <property type="component" value="Unassembled WGS sequence"/>
</dbReference>
<keyword evidence="1" id="KW-1185">Reference proteome</keyword>
<proteinExistence type="predicted"/>
<dbReference type="WBParaSite" id="TMUE_3000013199.1">
    <property type="protein sequence ID" value="TMUE_3000013199.1"/>
    <property type="gene ID" value="WBGene00284982"/>
</dbReference>
<name>A0A5S6R1L9_TRIMR</name>
<sequence length="91" mass="10218">MVAVEAPRSANCIHLNASRVTAVTMLVDLLDHFSCRHKPAFSMSNVNIWSLYATFSRFRLLIKRDIAISKKMETERYGLNEAGATIISVSM</sequence>
<dbReference type="AlphaFoldDB" id="A0A5S6R1L9"/>
<organism evidence="1 2">
    <name type="scientific">Trichuris muris</name>
    <name type="common">Mouse whipworm</name>
    <dbReference type="NCBI Taxonomy" id="70415"/>
    <lineage>
        <taxon>Eukaryota</taxon>
        <taxon>Metazoa</taxon>
        <taxon>Ecdysozoa</taxon>
        <taxon>Nematoda</taxon>
        <taxon>Enoplea</taxon>
        <taxon>Dorylaimia</taxon>
        <taxon>Trichinellida</taxon>
        <taxon>Trichuridae</taxon>
        <taxon>Trichuris</taxon>
    </lineage>
</organism>